<protein>
    <submittedName>
        <fullName evidence="2">DUF4340 domain-containing protein</fullName>
    </submittedName>
</protein>
<dbReference type="RefSeq" id="WP_262327093.1">
    <property type="nucleotide sequence ID" value="NZ_JAPDPI010000043.1"/>
</dbReference>
<keyword evidence="3" id="KW-1185">Reference proteome</keyword>
<proteinExistence type="predicted"/>
<organism evidence="2 3">
    <name type="scientific">Plebeiibacterium marinum</name>
    <dbReference type="NCBI Taxonomy" id="2992111"/>
    <lineage>
        <taxon>Bacteria</taxon>
        <taxon>Pseudomonadati</taxon>
        <taxon>Bacteroidota</taxon>
        <taxon>Bacteroidia</taxon>
        <taxon>Marinilabiliales</taxon>
        <taxon>Marinilabiliaceae</taxon>
        <taxon>Plebeiibacterium</taxon>
    </lineage>
</organism>
<dbReference type="Proteomes" id="UP001207408">
    <property type="component" value="Unassembled WGS sequence"/>
</dbReference>
<sequence>MFRKLNIKTLSWVFLGLLILTVGIKVLDNRRGVNTLKSELFNIEENIITSVIVKPKMLNGKSIELKKDNENWRVVSDGKSYNADAATIERLINQLNGLKPIRLASQTKDGWDKFELTDSLSTEVQFVGAKGELAKIYIGKFSYSQPKTNPMVQQNPYMRPQGTMTSYVRYNDEKEVYAVEGFLGSSANRNVDAFRDKTLLKTNKTNINKIEFSYPADSSFTMVKNEGVWMSNGIQLDSASVANYLSGITSLKGNSFTGDNRSSFTHKTKIFSDSGEQVEVNAVIENEEVILTTSQNQGTVFKEALSSNFNKLFISKKELLK</sequence>
<dbReference type="EMBL" id="JAPDPI010000043">
    <property type="protein sequence ID" value="MCW3807330.1"/>
    <property type="molecule type" value="Genomic_DNA"/>
</dbReference>
<gene>
    <name evidence="2" type="ORF">OM074_16960</name>
</gene>
<dbReference type="InterPro" id="IPR025641">
    <property type="entry name" value="DUF4340"/>
</dbReference>
<reference evidence="2" key="1">
    <citation type="submission" date="2022-10" db="EMBL/GenBank/DDBJ databases">
        <authorList>
            <person name="Yu W.X."/>
        </authorList>
    </citation>
    <scope>NUCLEOTIDE SEQUENCE</scope>
    <source>
        <strain evidence="2">D04</strain>
    </source>
</reference>
<feature type="domain" description="DUF4340" evidence="1">
    <location>
        <begin position="164"/>
        <end position="257"/>
    </location>
</feature>
<accession>A0AAE3MH15</accession>
<dbReference type="AlphaFoldDB" id="A0AAE3MH15"/>
<dbReference type="Pfam" id="PF14238">
    <property type="entry name" value="DUF4340"/>
    <property type="match status" value="1"/>
</dbReference>
<evidence type="ECO:0000313" key="2">
    <source>
        <dbReference type="EMBL" id="MCW3807330.1"/>
    </source>
</evidence>
<comment type="caution">
    <text evidence="2">The sequence shown here is derived from an EMBL/GenBank/DDBJ whole genome shotgun (WGS) entry which is preliminary data.</text>
</comment>
<evidence type="ECO:0000259" key="1">
    <source>
        <dbReference type="Pfam" id="PF14238"/>
    </source>
</evidence>
<name>A0AAE3MH15_9BACT</name>
<evidence type="ECO:0000313" key="3">
    <source>
        <dbReference type="Proteomes" id="UP001207408"/>
    </source>
</evidence>